<evidence type="ECO:0000256" key="18">
    <source>
        <dbReference type="ARBA" id="ARBA00023065"/>
    </source>
</evidence>
<keyword evidence="9 23" id="KW-0479">Metal-binding</keyword>
<dbReference type="GO" id="GO:0005524">
    <property type="term" value="F:ATP binding"/>
    <property type="evidence" value="ECO:0007669"/>
    <property type="project" value="UniProtKB-UniRule"/>
</dbReference>
<dbReference type="PROSITE" id="PS01047">
    <property type="entry name" value="HMA_1"/>
    <property type="match status" value="2"/>
</dbReference>
<feature type="transmembrane region" description="Helical" evidence="23">
    <location>
        <begin position="385"/>
        <end position="411"/>
    </location>
</feature>
<evidence type="ECO:0000256" key="6">
    <source>
        <dbReference type="ARBA" id="ARBA00022475"/>
    </source>
</evidence>
<keyword evidence="18" id="KW-0406">Ion transport</keyword>
<dbReference type="EC" id="7.2.2.8" evidence="3"/>
<evidence type="ECO:0000256" key="11">
    <source>
        <dbReference type="ARBA" id="ARBA00022741"/>
    </source>
</evidence>
<keyword evidence="7" id="KW-0597">Phosphoprotein</keyword>
<proteinExistence type="inferred from homology"/>
<dbReference type="InterPro" id="IPR006122">
    <property type="entry name" value="HMA_Cu_ion-bd"/>
</dbReference>
<keyword evidence="19 23" id="KW-0472">Membrane</keyword>
<evidence type="ECO:0000256" key="15">
    <source>
        <dbReference type="ARBA" id="ARBA00022967"/>
    </source>
</evidence>
<dbReference type="PRINTS" id="PR00943">
    <property type="entry name" value="CUATPASE"/>
</dbReference>
<keyword evidence="12" id="KW-0187">Copper transport</keyword>
<dbReference type="Proteomes" id="UP000886879">
    <property type="component" value="Unassembled WGS sequence"/>
</dbReference>
<dbReference type="PANTHER" id="PTHR43520">
    <property type="entry name" value="ATP7, ISOFORM B"/>
    <property type="match status" value="1"/>
</dbReference>
<keyword evidence="5" id="KW-0813">Transport</keyword>
<dbReference type="SUPFAM" id="SSF55008">
    <property type="entry name" value="HMA, heavy metal-associated domain"/>
    <property type="match status" value="2"/>
</dbReference>
<dbReference type="AlphaFoldDB" id="A0A9D1CH42"/>
<evidence type="ECO:0000313" key="26">
    <source>
        <dbReference type="Proteomes" id="UP000886879"/>
    </source>
</evidence>
<reference evidence="25" key="1">
    <citation type="submission" date="2020-10" db="EMBL/GenBank/DDBJ databases">
        <authorList>
            <person name="Gilroy R."/>
        </authorList>
    </citation>
    <scope>NUCLEOTIDE SEQUENCE</scope>
    <source>
        <strain evidence="25">ChiGjej2B2-12916</strain>
    </source>
</reference>
<dbReference type="GO" id="GO:0005886">
    <property type="term" value="C:plasma membrane"/>
    <property type="evidence" value="ECO:0007669"/>
    <property type="project" value="UniProtKB-SubCell"/>
</dbReference>
<dbReference type="FunFam" id="2.70.150.10:FF:000002">
    <property type="entry name" value="Copper-transporting ATPase 1, putative"/>
    <property type="match status" value="1"/>
</dbReference>
<dbReference type="InterPro" id="IPR006121">
    <property type="entry name" value="HMA_dom"/>
</dbReference>
<dbReference type="CDD" id="cd02094">
    <property type="entry name" value="P-type_ATPase_Cu-like"/>
    <property type="match status" value="1"/>
</dbReference>
<dbReference type="PROSITE" id="PS50846">
    <property type="entry name" value="HMA_2"/>
    <property type="match status" value="2"/>
</dbReference>
<evidence type="ECO:0000256" key="17">
    <source>
        <dbReference type="ARBA" id="ARBA00023008"/>
    </source>
</evidence>
<evidence type="ECO:0000256" key="4">
    <source>
        <dbReference type="ARBA" id="ARBA00015102"/>
    </source>
</evidence>
<evidence type="ECO:0000313" key="25">
    <source>
        <dbReference type="EMBL" id="HIQ60229.1"/>
    </source>
</evidence>
<dbReference type="SFLD" id="SFLDF00027">
    <property type="entry name" value="p-type_atpase"/>
    <property type="match status" value="1"/>
</dbReference>
<dbReference type="NCBIfam" id="TIGR01494">
    <property type="entry name" value="ATPase_P-type"/>
    <property type="match status" value="1"/>
</dbReference>
<evidence type="ECO:0000256" key="2">
    <source>
        <dbReference type="ARBA" id="ARBA00006024"/>
    </source>
</evidence>
<reference evidence="25" key="2">
    <citation type="journal article" date="2021" name="PeerJ">
        <title>Extensive microbial diversity within the chicken gut microbiome revealed by metagenomics and culture.</title>
        <authorList>
            <person name="Gilroy R."/>
            <person name="Ravi A."/>
            <person name="Getino M."/>
            <person name="Pursley I."/>
            <person name="Horton D.L."/>
            <person name="Alikhan N.F."/>
            <person name="Baker D."/>
            <person name="Gharbi K."/>
            <person name="Hall N."/>
            <person name="Watson M."/>
            <person name="Adriaenssens E.M."/>
            <person name="Foster-Nyarko E."/>
            <person name="Jarju S."/>
            <person name="Secka A."/>
            <person name="Antonio M."/>
            <person name="Oren A."/>
            <person name="Chaudhuri R.R."/>
            <person name="La Ragione R."/>
            <person name="Hildebrand F."/>
            <person name="Pallen M.J."/>
        </authorList>
    </citation>
    <scope>NUCLEOTIDE SEQUENCE</scope>
    <source>
        <strain evidence="25">ChiGjej2B2-12916</strain>
    </source>
</reference>
<keyword evidence="16 23" id="KW-1133">Transmembrane helix</keyword>
<organism evidence="25 26">
    <name type="scientific">Candidatus Enterenecus faecium</name>
    <dbReference type="NCBI Taxonomy" id="2840780"/>
    <lineage>
        <taxon>Bacteria</taxon>
        <taxon>Bacillati</taxon>
        <taxon>Bacillota</taxon>
        <taxon>Clostridia</taxon>
        <taxon>Eubacteriales</taxon>
        <taxon>Candidatus Enterenecus</taxon>
    </lineage>
</organism>
<dbReference type="PANTHER" id="PTHR43520:SF8">
    <property type="entry name" value="P-TYPE CU(+) TRANSPORTER"/>
    <property type="match status" value="1"/>
</dbReference>
<dbReference type="GO" id="GO:0005507">
    <property type="term" value="F:copper ion binding"/>
    <property type="evidence" value="ECO:0007669"/>
    <property type="project" value="InterPro"/>
</dbReference>
<comment type="caution">
    <text evidence="25">The sequence shown here is derived from an EMBL/GenBank/DDBJ whole genome shotgun (WGS) entry which is preliminary data.</text>
</comment>
<keyword evidence="15" id="KW-1278">Translocase</keyword>
<dbReference type="GO" id="GO:0055070">
    <property type="term" value="P:copper ion homeostasis"/>
    <property type="evidence" value="ECO:0007669"/>
    <property type="project" value="TreeGrafter"/>
</dbReference>
<comment type="catalytic activity">
    <reaction evidence="22">
        <text>Cu(+)(in) + ATP + H2O = Cu(+)(out) + ADP + phosphate + H(+)</text>
        <dbReference type="Rhea" id="RHEA:25792"/>
        <dbReference type="ChEBI" id="CHEBI:15377"/>
        <dbReference type="ChEBI" id="CHEBI:15378"/>
        <dbReference type="ChEBI" id="CHEBI:30616"/>
        <dbReference type="ChEBI" id="CHEBI:43474"/>
        <dbReference type="ChEBI" id="CHEBI:49552"/>
        <dbReference type="ChEBI" id="CHEBI:456216"/>
        <dbReference type="EC" id="7.2.2.8"/>
    </reaction>
</comment>
<feature type="transmembrane region" description="Helical" evidence="23">
    <location>
        <begin position="694"/>
        <end position="716"/>
    </location>
</feature>
<dbReference type="PRINTS" id="PR00119">
    <property type="entry name" value="CATATPASE"/>
</dbReference>
<dbReference type="FunFam" id="3.40.50.1000:FF:000144">
    <property type="entry name" value="copper-transporting ATPase 1 isoform X2"/>
    <property type="match status" value="1"/>
</dbReference>
<dbReference type="SUPFAM" id="SSF56784">
    <property type="entry name" value="HAD-like"/>
    <property type="match status" value="1"/>
</dbReference>
<dbReference type="GO" id="GO:0043682">
    <property type="term" value="F:P-type divalent copper transporter activity"/>
    <property type="evidence" value="ECO:0007669"/>
    <property type="project" value="TreeGrafter"/>
</dbReference>
<dbReference type="SUPFAM" id="SSF81653">
    <property type="entry name" value="Calcium ATPase, transduction domain A"/>
    <property type="match status" value="1"/>
</dbReference>
<keyword evidence="8 23" id="KW-0812">Transmembrane</keyword>
<dbReference type="NCBIfam" id="TIGR01525">
    <property type="entry name" value="ATPase-IB_hvy"/>
    <property type="match status" value="1"/>
</dbReference>
<dbReference type="InterPro" id="IPR008250">
    <property type="entry name" value="ATPase_P-typ_transduc_dom_A_sf"/>
</dbReference>
<evidence type="ECO:0000256" key="10">
    <source>
        <dbReference type="ARBA" id="ARBA00022737"/>
    </source>
</evidence>
<dbReference type="Pfam" id="PF00702">
    <property type="entry name" value="Hydrolase"/>
    <property type="match status" value="1"/>
</dbReference>
<dbReference type="GO" id="GO:0016887">
    <property type="term" value="F:ATP hydrolysis activity"/>
    <property type="evidence" value="ECO:0007669"/>
    <property type="project" value="InterPro"/>
</dbReference>
<feature type="domain" description="HMA" evidence="24">
    <location>
        <begin position="1"/>
        <end position="66"/>
    </location>
</feature>
<evidence type="ECO:0000256" key="21">
    <source>
        <dbReference type="ARBA" id="ARBA00033239"/>
    </source>
</evidence>
<evidence type="ECO:0000256" key="16">
    <source>
        <dbReference type="ARBA" id="ARBA00022989"/>
    </source>
</evidence>
<keyword evidence="17" id="KW-0186">Copper</keyword>
<dbReference type="SFLD" id="SFLDG00002">
    <property type="entry name" value="C1.7:_P-type_atpase_like"/>
    <property type="match status" value="1"/>
</dbReference>
<feature type="domain" description="HMA" evidence="24">
    <location>
        <begin position="771"/>
        <end position="833"/>
    </location>
</feature>
<dbReference type="PROSITE" id="PS00154">
    <property type="entry name" value="ATPASE_E1_E2"/>
    <property type="match status" value="1"/>
</dbReference>
<accession>A0A9D1CH42</accession>
<evidence type="ECO:0000256" key="7">
    <source>
        <dbReference type="ARBA" id="ARBA00022553"/>
    </source>
</evidence>
<evidence type="ECO:0000256" key="9">
    <source>
        <dbReference type="ARBA" id="ARBA00022723"/>
    </source>
</evidence>
<evidence type="ECO:0000256" key="8">
    <source>
        <dbReference type="ARBA" id="ARBA00022692"/>
    </source>
</evidence>
<evidence type="ECO:0000256" key="22">
    <source>
        <dbReference type="ARBA" id="ARBA00049289"/>
    </source>
</evidence>
<dbReference type="Gene3D" id="3.40.50.1000">
    <property type="entry name" value="HAD superfamily/HAD-like"/>
    <property type="match status" value="1"/>
</dbReference>
<evidence type="ECO:0000256" key="5">
    <source>
        <dbReference type="ARBA" id="ARBA00022448"/>
    </source>
</evidence>
<feature type="transmembrane region" description="Helical" evidence="23">
    <location>
        <begin position="123"/>
        <end position="140"/>
    </location>
</feature>
<evidence type="ECO:0000259" key="24">
    <source>
        <dbReference type="PROSITE" id="PS50846"/>
    </source>
</evidence>
<dbReference type="InterPro" id="IPR044492">
    <property type="entry name" value="P_typ_ATPase_HD_dom"/>
</dbReference>
<feature type="transmembrane region" description="Helical" evidence="23">
    <location>
        <begin position="90"/>
        <end position="111"/>
    </location>
</feature>
<dbReference type="EMBL" id="DVFO01000010">
    <property type="protein sequence ID" value="HIQ60229.1"/>
    <property type="molecule type" value="Genomic_DNA"/>
</dbReference>
<feature type="transmembrane region" description="Helical" evidence="23">
    <location>
        <begin position="722"/>
        <end position="741"/>
    </location>
</feature>
<dbReference type="GO" id="GO:0140581">
    <property type="term" value="F:P-type monovalent copper transporter activity"/>
    <property type="evidence" value="ECO:0007669"/>
    <property type="project" value="UniProtKB-EC"/>
</dbReference>
<evidence type="ECO:0000256" key="20">
    <source>
        <dbReference type="ARBA" id="ARBA00029719"/>
    </source>
</evidence>
<dbReference type="InterPro" id="IPR036163">
    <property type="entry name" value="HMA_dom_sf"/>
</dbReference>
<keyword evidence="10" id="KW-0677">Repeat</keyword>
<keyword evidence="6 23" id="KW-1003">Cell membrane</keyword>
<evidence type="ECO:0000256" key="12">
    <source>
        <dbReference type="ARBA" id="ARBA00022796"/>
    </source>
</evidence>
<dbReference type="NCBIfam" id="TIGR00003">
    <property type="entry name" value="copper ion binding protein"/>
    <property type="match status" value="2"/>
</dbReference>
<dbReference type="Gene3D" id="3.30.70.100">
    <property type="match status" value="2"/>
</dbReference>
<keyword evidence="13 23" id="KW-0067">ATP-binding</keyword>
<evidence type="ECO:0000256" key="13">
    <source>
        <dbReference type="ARBA" id="ARBA00022840"/>
    </source>
</evidence>
<dbReference type="SUPFAM" id="SSF81665">
    <property type="entry name" value="Calcium ATPase, transmembrane domain M"/>
    <property type="match status" value="1"/>
</dbReference>
<evidence type="ECO:0000256" key="3">
    <source>
        <dbReference type="ARBA" id="ARBA00012517"/>
    </source>
</evidence>
<evidence type="ECO:0000256" key="1">
    <source>
        <dbReference type="ARBA" id="ARBA00004651"/>
    </source>
</evidence>
<keyword evidence="11 23" id="KW-0547">Nucleotide-binding</keyword>
<name>A0A9D1CH42_9FIRM</name>
<comment type="similarity">
    <text evidence="2 23">Belongs to the cation transport ATPase (P-type) (TC 3.A.3) family. Type IB subfamily.</text>
</comment>
<dbReference type="NCBIfam" id="TIGR01511">
    <property type="entry name" value="ATPase-IB1_Cu"/>
    <property type="match status" value="1"/>
</dbReference>
<dbReference type="Pfam" id="PF00403">
    <property type="entry name" value="HMA"/>
    <property type="match status" value="2"/>
</dbReference>
<feature type="transmembrane region" description="Helical" evidence="23">
    <location>
        <begin position="201"/>
        <end position="218"/>
    </location>
</feature>
<evidence type="ECO:0000256" key="19">
    <source>
        <dbReference type="ARBA" id="ARBA00023136"/>
    </source>
</evidence>
<dbReference type="CDD" id="cd00371">
    <property type="entry name" value="HMA"/>
    <property type="match status" value="2"/>
</dbReference>
<dbReference type="InterPro" id="IPR023214">
    <property type="entry name" value="HAD_sf"/>
</dbReference>
<dbReference type="InterPro" id="IPR059000">
    <property type="entry name" value="ATPase_P-type_domA"/>
</dbReference>
<dbReference type="InterPro" id="IPR001757">
    <property type="entry name" value="P_typ_ATPase"/>
</dbReference>
<gene>
    <name evidence="25" type="ORF">IAD31_01310</name>
</gene>
<dbReference type="InterPro" id="IPR036412">
    <property type="entry name" value="HAD-like_sf"/>
</dbReference>
<dbReference type="InterPro" id="IPR017969">
    <property type="entry name" value="Heavy-metal-associated_CS"/>
</dbReference>
<keyword evidence="14" id="KW-0460">Magnesium</keyword>
<feature type="transmembrane region" description="Helical" evidence="23">
    <location>
        <begin position="161"/>
        <end position="181"/>
    </location>
</feature>
<dbReference type="Gene3D" id="2.70.150.10">
    <property type="entry name" value="Calcium-transporting ATPase, cytoplasmic transduction domain A"/>
    <property type="match status" value="1"/>
</dbReference>
<dbReference type="InterPro" id="IPR023299">
    <property type="entry name" value="ATPase_P-typ_cyto_dom_N"/>
</dbReference>
<feature type="transmembrane region" description="Helical" evidence="23">
    <location>
        <begin position="352"/>
        <end position="373"/>
    </location>
</feature>
<evidence type="ECO:0000256" key="23">
    <source>
        <dbReference type="RuleBase" id="RU362081"/>
    </source>
</evidence>
<dbReference type="Pfam" id="PF00122">
    <property type="entry name" value="E1-E2_ATPase"/>
    <property type="match status" value="1"/>
</dbReference>
<dbReference type="Gene3D" id="3.40.1110.10">
    <property type="entry name" value="Calcium-transporting ATPase, cytoplasmic domain N"/>
    <property type="match status" value="1"/>
</dbReference>
<dbReference type="FunFam" id="3.30.70.100:FF:000005">
    <property type="entry name" value="Copper-exporting P-type ATPase A"/>
    <property type="match status" value="1"/>
</dbReference>
<dbReference type="InterPro" id="IPR023298">
    <property type="entry name" value="ATPase_P-typ_TM_dom_sf"/>
</dbReference>
<dbReference type="InterPro" id="IPR027256">
    <property type="entry name" value="P-typ_ATPase_IB"/>
</dbReference>
<evidence type="ECO:0000256" key="14">
    <source>
        <dbReference type="ARBA" id="ARBA00022842"/>
    </source>
</evidence>
<dbReference type="InterPro" id="IPR018303">
    <property type="entry name" value="ATPase_P-typ_P_site"/>
</dbReference>
<protein>
    <recommendedName>
        <fullName evidence="4">Copper-exporting P-type ATPase</fullName>
        <ecNumber evidence="3">7.2.2.8</ecNumber>
    </recommendedName>
    <alternativeName>
        <fullName evidence="20">Copper-exporting P-type ATPase A</fullName>
    </alternativeName>
    <alternativeName>
        <fullName evidence="21">Cu(+)-exporting ATPase</fullName>
    </alternativeName>
</protein>
<dbReference type="SFLD" id="SFLDS00003">
    <property type="entry name" value="Haloacid_Dehalogenase"/>
    <property type="match status" value="1"/>
</dbReference>
<comment type="subcellular location">
    <subcellularLocation>
        <location evidence="1">Cell membrane</location>
        <topology evidence="1">Multi-pass membrane protein</topology>
    </subcellularLocation>
</comment>
<sequence length="836" mass="87258">MKQKFSVTGMTCAACSAHVEKAVKGLDGVQEVQVNLLGNSMSVTYNEPLTAQQICEAVAKAGYGATVMGEKSAPAPAPVSDAQKSLKVRFISSLVFLLPLFYLSMGHMMGWPIPHFFHGTQNAMVYALTLFLLTLPPLIINRAYFVGGFRSLWHRAPNMDSLIAVGSSAAVLYGIVALYAIGWGLGHGDTALVERYAMDLYFESAAMIVTLITLGKFLEARSKGKTGQAIARLMDLSPKTATVLRDGQEVTIPTQEVQVGDLLLIRPGSALPVDGVVVSGVSSVDESPLTGESIPVDKGEGDRVMSGCLNGAGMLTVRATQVGQDTTLSQMIALVEEAASSKAPISRLADRVAGIFVPVVMGIALLTALVWLVSGHTVAQALTSAVAVLVISCPCALGLATPVAIMVGTGVGAQNGILIKSAQALEQLGKVSCIVLDKTGTITQGKPQVTGVYPVGQLSENQLLTIAASLEHPSQHPLGQAIVAHAQAQNLSLQEVVDFQAVHGKGVTGTLQGLPFLAGNQAMMEEAGVDLSSVAQRTQALTEKGHTPLYFAQGTTLVGVIGVADTVKPTSAQAVAELRKLGLDVVMLTGDHPATAQAIAQEVGVSQVIAQVLPTQKEGHIAQLQAQGHQVAMVGDGINDAPALARAEVGIAIGAGSDIALDSADLVLMKSDLLDAVTAVRLSRATLRNIKENLFWAFCYNAICIPVAAGVFYPLFHLQLSPMLASAAMSLSSVCVVTNALRLRRFRPTKSNTPAVCNNTCCELKGEEPTMTQTIHIQGMMCPHCVSHVTQALNAIPGVSAQVDLESGTATVTGDVSADTLKAAVEGAGYQVTAID</sequence>